<keyword evidence="2" id="KW-0677">Repeat</keyword>
<dbReference type="PROSITE" id="PS51375">
    <property type="entry name" value="PPR"/>
    <property type="match status" value="5"/>
</dbReference>
<protein>
    <recommendedName>
        <fullName evidence="5">DUF7648 domain-containing protein</fullName>
    </recommendedName>
</protein>
<evidence type="ECO:0000256" key="3">
    <source>
        <dbReference type="PROSITE-ProRule" id="PRU00708"/>
    </source>
</evidence>
<gene>
    <name evidence="6" type="ORF">GIB67_000869</name>
</gene>
<dbReference type="Pfam" id="PF24659">
    <property type="entry name" value="DUF7648"/>
    <property type="match status" value="1"/>
</dbReference>
<dbReference type="InterPro" id="IPR011990">
    <property type="entry name" value="TPR-like_helical_dom_sf"/>
</dbReference>
<dbReference type="OrthoDB" id="767661at2759"/>
<feature type="region of interest" description="Disordered" evidence="4">
    <location>
        <begin position="84"/>
        <end position="127"/>
    </location>
</feature>
<accession>A0A7J7LG00</accession>
<feature type="region of interest" description="Disordered" evidence="4">
    <location>
        <begin position="443"/>
        <end position="472"/>
    </location>
</feature>
<evidence type="ECO:0000256" key="4">
    <source>
        <dbReference type="SAM" id="MobiDB-lite"/>
    </source>
</evidence>
<feature type="repeat" description="PPR" evidence="3">
    <location>
        <begin position="647"/>
        <end position="682"/>
    </location>
</feature>
<feature type="repeat" description="PPR" evidence="3">
    <location>
        <begin position="754"/>
        <end position="788"/>
    </location>
</feature>
<reference evidence="6 7" key="1">
    <citation type="journal article" date="2020" name="IScience">
        <title>Genome Sequencing of the Endangered Kingdonia uniflora (Circaeasteraceae, Ranunculales) Reveals Potential Mechanisms of Evolutionary Specialization.</title>
        <authorList>
            <person name="Sun Y."/>
            <person name="Deng T."/>
            <person name="Zhang A."/>
            <person name="Moore M.J."/>
            <person name="Landis J.B."/>
            <person name="Lin N."/>
            <person name="Zhang H."/>
            <person name="Zhang X."/>
            <person name="Huang J."/>
            <person name="Zhang X."/>
            <person name="Sun H."/>
            <person name="Wang H."/>
        </authorList>
    </citation>
    <scope>NUCLEOTIDE SEQUENCE [LARGE SCALE GENOMIC DNA]</scope>
    <source>
        <strain evidence="6">TB1705</strain>
        <tissue evidence="6">Leaf</tissue>
    </source>
</reference>
<dbReference type="EMBL" id="JACGCM010002325">
    <property type="protein sequence ID" value="KAF6141488.1"/>
    <property type="molecule type" value="Genomic_DNA"/>
</dbReference>
<dbReference type="Gene3D" id="1.25.40.10">
    <property type="entry name" value="Tetratricopeptide repeat domain"/>
    <property type="match status" value="2"/>
</dbReference>
<feature type="region of interest" description="Disordered" evidence="4">
    <location>
        <begin position="35"/>
        <end position="55"/>
    </location>
</feature>
<evidence type="ECO:0000256" key="1">
    <source>
        <dbReference type="ARBA" id="ARBA00007626"/>
    </source>
</evidence>
<sequence>MSSENLSVHDSSICSSPSIDYKAHGIYRDSEAAFSFDRKNNPEERISASGESLKHKLELKETYSGPKHSLKHVEELSQIGVEKSPCTEVTNKSSSLRRKAPKEPVSPSKQRSFNQLGPTRSGSPGVDCNLEPRFQALEPCSIKKDRKEIGTLRDTTRHGQLRKISKEHSRVFASSVAKTSYTRRTSHASTSMGTLSELKEHVLCSSLKASVVEHLVSTLPLHYCCIKNLTVLLEFLGCHVRQAANMPQLSSPTAIHTKRAFSSRGKDQISVSRRKNKEDLPKDTFRNSRELNDESKQIGRFPSSPDGRRQPPLFASGSSTKKESRSGSHSRRSSRGTSDDDDSGPRPRTLAGLLNEIMSKGERMTYEELCNVVLSHWQELRKHNGERYAYSSHSQAVIDCLRNRNEWAQLVDRGPKVNKNIHESVMSKFKNLNSTLDCVSANTGRKRRKLDPEPPMVESEENEHENGRSSKELDCNGVECLHREEYPKGKRKARKRRRLALQGRGVKEVTKRGKGDTITDDENEPFSPSSEGTENNSSEDESQEANKTSPLVSEASTSSEETAEILHKVLKKGLKAPRRNQANSLSRRLERESLEGVKCLVNEALLRGGVPSSASYSAMVNDLYSEGKIDYGNRVFDEIRERGFIPPVSTYEAKITALCRQGRADFAEDVVEKEMVKWNFVPRVRTYNILIKGLCMEGKSMRAVHYLSKMVEQVGCIVNEESYGILVDGLCSEGHFVEASKAFDKMLDNKYRPNNAAYNKVIGGLCIVDRRYEAVLWLEEMVSHGRTPEVPWSGVTANHSTSPFADDIYEKIKDFLIEDEVVINRWPQYSLILENAVTIVEQAVIKALEKQYSDILTPLKDNIPKKLGFHVQKLTRRQSTTLYFVPNQTQGNRSTWLKRILEDLKEADGEAEVCEKMQILYSQLMNSISNLHEVFMSQIFVTCRGFWDGMGQEITSTCRDNFWNSSYAGY</sequence>
<dbReference type="Pfam" id="PF13041">
    <property type="entry name" value="PPR_2"/>
    <property type="match status" value="1"/>
</dbReference>
<keyword evidence="7" id="KW-1185">Reference proteome</keyword>
<feature type="compositionally biased region" description="Polar residues" evidence="4">
    <location>
        <begin position="107"/>
        <end position="122"/>
    </location>
</feature>
<dbReference type="PANTHER" id="PTHR47936">
    <property type="entry name" value="PPR_LONG DOMAIN-CONTAINING PROTEIN"/>
    <property type="match status" value="1"/>
</dbReference>
<organism evidence="6 7">
    <name type="scientific">Kingdonia uniflora</name>
    <dbReference type="NCBI Taxonomy" id="39325"/>
    <lineage>
        <taxon>Eukaryota</taxon>
        <taxon>Viridiplantae</taxon>
        <taxon>Streptophyta</taxon>
        <taxon>Embryophyta</taxon>
        <taxon>Tracheophyta</taxon>
        <taxon>Spermatophyta</taxon>
        <taxon>Magnoliopsida</taxon>
        <taxon>Ranunculales</taxon>
        <taxon>Circaeasteraceae</taxon>
        <taxon>Kingdonia</taxon>
    </lineage>
</organism>
<evidence type="ECO:0000256" key="2">
    <source>
        <dbReference type="ARBA" id="ARBA00022737"/>
    </source>
</evidence>
<feature type="domain" description="DUF7648" evidence="5">
    <location>
        <begin position="349"/>
        <end position="411"/>
    </location>
</feature>
<evidence type="ECO:0000313" key="6">
    <source>
        <dbReference type="EMBL" id="KAF6141488.1"/>
    </source>
</evidence>
<dbReference type="AlphaFoldDB" id="A0A7J7LG00"/>
<dbReference type="Proteomes" id="UP000541444">
    <property type="component" value="Unassembled WGS sequence"/>
</dbReference>
<feature type="compositionally biased region" description="Basic and acidic residues" evidence="4">
    <location>
        <begin position="276"/>
        <end position="297"/>
    </location>
</feature>
<evidence type="ECO:0000259" key="5">
    <source>
        <dbReference type="Pfam" id="PF24659"/>
    </source>
</evidence>
<name>A0A7J7LG00_9MAGN</name>
<feature type="compositionally biased region" description="Basic residues" evidence="4">
    <location>
        <begin position="489"/>
        <end position="499"/>
    </location>
</feature>
<feature type="repeat" description="PPR" evidence="3">
    <location>
        <begin position="719"/>
        <end position="753"/>
    </location>
</feature>
<feature type="repeat" description="PPR" evidence="3">
    <location>
        <begin position="683"/>
        <end position="713"/>
    </location>
</feature>
<dbReference type="Pfam" id="PF01535">
    <property type="entry name" value="PPR"/>
    <property type="match status" value="2"/>
</dbReference>
<feature type="compositionally biased region" description="Basic and acidic residues" evidence="4">
    <location>
        <begin position="505"/>
        <end position="517"/>
    </location>
</feature>
<dbReference type="InterPro" id="IPR002885">
    <property type="entry name" value="PPR_rpt"/>
</dbReference>
<dbReference type="NCBIfam" id="TIGR00756">
    <property type="entry name" value="PPR"/>
    <property type="match status" value="2"/>
</dbReference>
<feature type="region of interest" description="Disordered" evidence="4">
    <location>
        <begin position="255"/>
        <end position="349"/>
    </location>
</feature>
<comment type="similarity">
    <text evidence="1">Belongs to the PPR family. P subfamily.</text>
</comment>
<dbReference type="InterPro" id="IPR056065">
    <property type="entry name" value="DUF7648"/>
</dbReference>
<comment type="caution">
    <text evidence="6">The sequence shown here is derived from an EMBL/GenBank/DDBJ whole genome shotgun (WGS) entry which is preliminary data.</text>
</comment>
<evidence type="ECO:0000313" key="7">
    <source>
        <dbReference type="Proteomes" id="UP000541444"/>
    </source>
</evidence>
<feature type="repeat" description="PPR" evidence="3">
    <location>
        <begin position="612"/>
        <end position="646"/>
    </location>
</feature>
<dbReference type="PANTHER" id="PTHR47936:SF3">
    <property type="entry name" value="PENTACOTRIPEPTIDE-REPEAT REGION OF PRORP DOMAIN-CONTAINING PROTEIN"/>
    <property type="match status" value="1"/>
</dbReference>
<feature type="region of interest" description="Disordered" evidence="4">
    <location>
        <begin position="486"/>
        <end position="561"/>
    </location>
</feature>
<feature type="compositionally biased region" description="Polar residues" evidence="4">
    <location>
        <begin position="526"/>
        <end position="536"/>
    </location>
</feature>
<proteinExistence type="inferred from homology"/>